<evidence type="ECO:0000256" key="4">
    <source>
        <dbReference type="ARBA" id="ARBA00022801"/>
    </source>
</evidence>
<keyword evidence="6" id="KW-0732">Signal</keyword>
<dbReference type="SUPFAM" id="SSF55031">
    <property type="entry name" value="Bacterial exopeptidase dimerisation domain"/>
    <property type="match status" value="1"/>
</dbReference>
<accession>A0A2G4YT36</accession>
<proteinExistence type="inferred from homology"/>
<dbReference type="InterPro" id="IPR011650">
    <property type="entry name" value="Peptidase_M20_dimer"/>
</dbReference>
<dbReference type="Proteomes" id="UP000229730">
    <property type="component" value="Unassembled WGS sequence"/>
</dbReference>
<feature type="signal peptide" evidence="6">
    <location>
        <begin position="1"/>
        <end position="22"/>
    </location>
</feature>
<dbReference type="Pfam" id="PF07687">
    <property type="entry name" value="M20_dimer"/>
    <property type="match status" value="1"/>
</dbReference>
<dbReference type="GO" id="GO:0046872">
    <property type="term" value="F:metal ion binding"/>
    <property type="evidence" value="ECO:0007669"/>
    <property type="project" value="UniProtKB-KW"/>
</dbReference>
<dbReference type="Gene3D" id="3.40.630.10">
    <property type="entry name" value="Zn peptidases"/>
    <property type="match status" value="1"/>
</dbReference>
<dbReference type="InterPro" id="IPR047177">
    <property type="entry name" value="Pept_M20A"/>
</dbReference>
<keyword evidence="9" id="KW-1185">Reference proteome</keyword>
<dbReference type="PROSITE" id="PS00758">
    <property type="entry name" value="ARGE_DAPE_CPG2_1"/>
    <property type="match status" value="1"/>
</dbReference>
<evidence type="ECO:0000259" key="7">
    <source>
        <dbReference type="Pfam" id="PF07687"/>
    </source>
</evidence>
<dbReference type="EMBL" id="PDEM01000011">
    <property type="protein sequence ID" value="PHZ85499.1"/>
    <property type="molecule type" value="Genomic_DNA"/>
</dbReference>
<keyword evidence="4" id="KW-0378">Hydrolase</keyword>
<comment type="similarity">
    <text evidence="1">Belongs to the peptidase M20A family.</text>
</comment>
<dbReference type="Gene3D" id="3.30.70.360">
    <property type="match status" value="1"/>
</dbReference>
<evidence type="ECO:0000256" key="5">
    <source>
        <dbReference type="ARBA" id="ARBA00022833"/>
    </source>
</evidence>
<comment type="caution">
    <text evidence="8">The sequence shown here is derived from an EMBL/GenBank/DDBJ whole genome shotgun (WGS) entry which is preliminary data.</text>
</comment>
<dbReference type="Gene3D" id="1.10.150.900">
    <property type="match status" value="1"/>
</dbReference>
<evidence type="ECO:0000256" key="1">
    <source>
        <dbReference type="ARBA" id="ARBA00006247"/>
    </source>
</evidence>
<organism evidence="8 9">
    <name type="scientific">Paremcibacter congregatus</name>
    <dbReference type="NCBI Taxonomy" id="2043170"/>
    <lineage>
        <taxon>Bacteria</taxon>
        <taxon>Pseudomonadati</taxon>
        <taxon>Pseudomonadota</taxon>
        <taxon>Alphaproteobacteria</taxon>
        <taxon>Emcibacterales</taxon>
        <taxon>Emcibacteraceae</taxon>
        <taxon>Paremcibacter</taxon>
    </lineage>
</organism>
<evidence type="ECO:0000313" key="9">
    <source>
        <dbReference type="Proteomes" id="UP000229730"/>
    </source>
</evidence>
<feature type="chain" id="PRO_5013834923" description="Peptidase M20 dimerisation domain-containing protein" evidence="6">
    <location>
        <begin position="23"/>
        <end position="467"/>
    </location>
</feature>
<keyword evidence="2" id="KW-0645">Protease</keyword>
<name>A0A2G4YT36_9PROT</name>
<dbReference type="GO" id="GO:0008233">
    <property type="term" value="F:peptidase activity"/>
    <property type="evidence" value="ECO:0007669"/>
    <property type="project" value="UniProtKB-KW"/>
</dbReference>
<protein>
    <recommendedName>
        <fullName evidence="7">Peptidase M20 dimerisation domain-containing protein</fullName>
    </recommendedName>
</protein>
<dbReference type="PANTHER" id="PTHR45962:SF1">
    <property type="entry name" value="N-FATTY-ACYL-AMINO ACID SYNTHASE_HYDROLASE PM20D1"/>
    <property type="match status" value="1"/>
</dbReference>
<dbReference type="GO" id="GO:0006508">
    <property type="term" value="P:proteolysis"/>
    <property type="evidence" value="ECO:0007669"/>
    <property type="project" value="UniProtKB-KW"/>
</dbReference>
<evidence type="ECO:0000313" key="8">
    <source>
        <dbReference type="EMBL" id="PHZ85499.1"/>
    </source>
</evidence>
<dbReference type="NCBIfam" id="NF006596">
    <property type="entry name" value="PRK09133.1"/>
    <property type="match status" value="1"/>
</dbReference>
<dbReference type="SUPFAM" id="SSF53187">
    <property type="entry name" value="Zn-dependent exopeptidases"/>
    <property type="match status" value="1"/>
</dbReference>
<evidence type="ECO:0000256" key="3">
    <source>
        <dbReference type="ARBA" id="ARBA00022723"/>
    </source>
</evidence>
<keyword evidence="3" id="KW-0479">Metal-binding</keyword>
<dbReference type="AlphaFoldDB" id="A0A2G4YT36"/>
<dbReference type="PANTHER" id="PTHR45962">
    <property type="entry name" value="N-FATTY-ACYL-AMINO ACID SYNTHASE/HYDROLASE PM20D1"/>
    <property type="match status" value="1"/>
</dbReference>
<keyword evidence="5" id="KW-0862">Zinc</keyword>
<dbReference type="InParanoid" id="A0A2G4YT36"/>
<reference evidence="8 9" key="1">
    <citation type="submission" date="2017-10" db="EMBL/GenBank/DDBJ databases">
        <title>Frigbacter circumglobatus gen. nov. sp. nov., isolated from sediment cultured in situ.</title>
        <authorList>
            <person name="Zhao Z."/>
        </authorList>
    </citation>
    <scope>NUCLEOTIDE SEQUENCE [LARGE SCALE GENOMIC DNA]</scope>
    <source>
        <strain evidence="8 9">ZYL</strain>
    </source>
</reference>
<sequence>MIKKTILSTVIALSMLMTPAIARCSDDRVPFADKALEIFRTAVSLRTAKGHGQVPKLAQYLAREFKAGGFAEEDIHLLPMGDTAALVVRYRGDGSSGKKPILLSAHMDVVEALPKDWERDPFTLIEEDGYFFGRGVSDDKQGVTALAISFLRLKAENFVPTRDLIIAFSGDEETGMGTTKTLIRDFRGLIDAEFVLVADAGGGDLAEDGSAKAYFLQVGEKIPVNYEMTVSNPGGHSSLPRKDNAIYDLADALKKIQAFKFPLQSNQLTRRSLKAASEFETGDIAKAMRRYAEDPYDPWAKDILSNASSHMSSYISTTCVATMLSAGHAANALAQSATATVNCRIFPGEAMDATLDALKKAIDNDTIQWRASHHSEAIAASPLRDDVSKALRKAVDTLYPGTKIIPFMAPYGTEGNRYREAGMPAYGIDGVFMGVNSFAHGENERIPVKGFYDNLQYWYVLLTELSG</sequence>
<gene>
    <name evidence="8" type="ORF">CRD36_06525</name>
</gene>
<dbReference type="OrthoDB" id="9809784at2"/>
<feature type="domain" description="Peptidase M20 dimerisation" evidence="7">
    <location>
        <begin position="224"/>
        <end position="367"/>
    </location>
</feature>
<dbReference type="InterPro" id="IPR001261">
    <property type="entry name" value="ArgE/DapE_CS"/>
</dbReference>
<evidence type="ECO:0000256" key="2">
    <source>
        <dbReference type="ARBA" id="ARBA00022670"/>
    </source>
</evidence>
<dbReference type="Pfam" id="PF01546">
    <property type="entry name" value="Peptidase_M20"/>
    <property type="match status" value="1"/>
</dbReference>
<dbReference type="RefSeq" id="WP_099471959.1">
    <property type="nucleotide sequence ID" value="NZ_CP041025.1"/>
</dbReference>
<dbReference type="InterPro" id="IPR036264">
    <property type="entry name" value="Bact_exopeptidase_dim_dom"/>
</dbReference>
<evidence type="ECO:0000256" key="6">
    <source>
        <dbReference type="SAM" id="SignalP"/>
    </source>
</evidence>
<dbReference type="InterPro" id="IPR002933">
    <property type="entry name" value="Peptidase_M20"/>
</dbReference>